<proteinExistence type="predicted"/>
<sequence>MSLEQPPFTFASTATLAAVEESRLQQLHIRTEPERLLLSLIITHGLITKATWEASNAYSNQELSNAMWRLTRRKLVVARPLCVGTTYFMLSKFAASKLELPPTSAKALEGDGKVRAYARLLFFTQYYPDAVRVSKDNIVTEIGQCSSGLPQGFFRRQGTRDWLGFLRVDGHMMGVPMRSARSLRDDVIRMVAFETVKRKLKQANFGWFWITARQSRADAVMTQFKTFDVRNAPVTVVVMPELLAVVPMKERTV</sequence>
<keyword evidence="2" id="KW-1185">Reference proteome</keyword>
<accession>A0ABP8NSE0</accession>
<name>A0ABP8NSE0_9BACT</name>
<dbReference type="EMBL" id="BAABGA010000107">
    <property type="protein sequence ID" value="GAA4470048.1"/>
    <property type="molecule type" value="Genomic_DNA"/>
</dbReference>
<reference evidence="2" key="1">
    <citation type="journal article" date="2019" name="Int. J. Syst. Evol. Microbiol.">
        <title>The Global Catalogue of Microorganisms (GCM) 10K type strain sequencing project: providing services to taxonomists for standard genome sequencing and annotation.</title>
        <authorList>
            <consortium name="The Broad Institute Genomics Platform"/>
            <consortium name="The Broad Institute Genome Sequencing Center for Infectious Disease"/>
            <person name="Wu L."/>
            <person name="Ma J."/>
        </authorList>
    </citation>
    <scope>NUCLEOTIDE SEQUENCE [LARGE SCALE GENOMIC DNA]</scope>
    <source>
        <strain evidence="2">JCM 17759</strain>
    </source>
</reference>
<evidence type="ECO:0000313" key="2">
    <source>
        <dbReference type="Proteomes" id="UP001500840"/>
    </source>
</evidence>
<dbReference type="RefSeq" id="WP_345327678.1">
    <property type="nucleotide sequence ID" value="NZ_BAABGA010000107.1"/>
</dbReference>
<evidence type="ECO:0000313" key="1">
    <source>
        <dbReference type="EMBL" id="GAA4470048.1"/>
    </source>
</evidence>
<protein>
    <submittedName>
        <fullName evidence="1">Uncharacterized protein</fullName>
    </submittedName>
</protein>
<gene>
    <name evidence="1" type="ORF">GCM10023156_62950</name>
</gene>
<organism evidence="1 2">
    <name type="scientific">Novipirellula rosea</name>
    <dbReference type="NCBI Taxonomy" id="1031540"/>
    <lineage>
        <taxon>Bacteria</taxon>
        <taxon>Pseudomonadati</taxon>
        <taxon>Planctomycetota</taxon>
        <taxon>Planctomycetia</taxon>
        <taxon>Pirellulales</taxon>
        <taxon>Pirellulaceae</taxon>
        <taxon>Novipirellula</taxon>
    </lineage>
</organism>
<comment type="caution">
    <text evidence="1">The sequence shown here is derived from an EMBL/GenBank/DDBJ whole genome shotgun (WGS) entry which is preliminary data.</text>
</comment>
<dbReference type="Proteomes" id="UP001500840">
    <property type="component" value="Unassembled WGS sequence"/>
</dbReference>